<keyword evidence="1" id="KW-0472">Membrane</keyword>
<proteinExistence type="predicted"/>
<keyword evidence="2" id="KW-0732">Signal</keyword>
<feature type="chain" id="PRO_5045277164" evidence="2">
    <location>
        <begin position="23"/>
        <end position="324"/>
    </location>
</feature>
<reference evidence="3" key="1">
    <citation type="submission" date="2022-03" db="EMBL/GenBank/DDBJ databases">
        <title>Draft genome sequence of Aduncisulcus paluster, a free-living microaerophilic Fornicata.</title>
        <authorList>
            <person name="Yuyama I."/>
            <person name="Kume K."/>
            <person name="Tamura T."/>
            <person name="Inagaki Y."/>
            <person name="Hashimoto T."/>
        </authorList>
    </citation>
    <scope>NUCLEOTIDE SEQUENCE</scope>
    <source>
        <strain evidence="3">NY0171</strain>
    </source>
</reference>
<evidence type="ECO:0000313" key="3">
    <source>
        <dbReference type="EMBL" id="GKT29089.1"/>
    </source>
</evidence>
<accession>A0ABQ5KCA0</accession>
<feature type="transmembrane region" description="Helical" evidence="1">
    <location>
        <begin position="198"/>
        <end position="220"/>
    </location>
</feature>
<dbReference type="Proteomes" id="UP001057375">
    <property type="component" value="Unassembled WGS sequence"/>
</dbReference>
<feature type="signal peptide" evidence="2">
    <location>
        <begin position="1"/>
        <end position="22"/>
    </location>
</feature>
<dbReference type="EMBL" id="BQXS01000658">
    <property type="protein sequence ID" value="GKT29089.1"/>
    <property type="molecule type" value="Genomic_DNA"/>
</dbReference>
<feature type="transmembrane region" description="Helical" evidence="1">
    <location>
        <begin position="153"/>
        <end position="173"/>
    </location>
</feature>
<evidence type="ECO:0000256" key="2">
    <source>
        <dbReference type="SAM" id="SignalP"/>
    </source>
</evidence>
<organism evidence="3 4">
    <name type="scientific">Aduncisulcus paluster</name>
    <dbReference type="NCBI Taxonomy" id="2918883"/>
    <lineage>
        <taxon>Eukaryota</taxon>
        <taxon>Metamonada</taxon>
        <taxon>Carpediemonas-like organisms</taxon>
        <taxon>Aduncisulcus</taxon>
    </lineage>
</organism>
<keyword evidence="1" id="KW-0812">Transmembrane</keyword>
<feature type="transmembrane region" description="Helical" evidence="1">
    <location>
        <begin position="287"/>
        <end position="304"/>
    </location>
</feature>
<name>A0ABQ5KCA0_9EUKA</name>
<comment type="caution">
    <text evidence="3">The sequence shown here is derived from an EMBL/GenBank/DDBJ whole genome shotgun (WGS) entry which is preliminary data.</text>
</comment>
<gene>
    <name evidence="3" type="ORF">ADUPG1_001034</name>
</gene>
<feature type="transmembrane region" description="Helical" evidence="1">
    <location>
        <begin position="232"/>
        <end position="256"/>
    </location>
</feature>
<keyword evidence="1" id="KW-1133">Transmembrane helix</keyword>
<feature type="transmembrane region" description="Helical" evidence="1">
    <location>
        <begin position="263"/>
        <end position="281"/>
    </location>
</feature>
<protein>
    <submittedName>
        <fullName evidence="3">Uncharacterized protein</fullName>
    </submittedName>
</protein>
<evidence type="ECO:0000313" key="4">
    <source>
        <dbReference type="Proteomes" id="UP001057375"/>
    </source>
</evidence>
<sequence>MRLQTFLFILFMLFILITDAHSSEMPYYESIPPDHTELTESWSQLDKNAMKGNFHHNTHKMDNLAEHNPEPSVEYREKLFGREDPSLVDNTNDNGNNIGVEDLKLSKCQNNSDIYGSTLENVQIARNQVNSSVKDSYDEDEDEGMPISTILKVYLPILVIFGFVWQCFGLATLEDSEDSKALADPEDLHPIASPRTKIVFATISFFISGILIQLYIYLQIFNEEDSEDYSGFAKFCSVFGIIIGIDSLITGVRVLISTDYEALSCFGIFIAFVMCGCTSYFGWFVNSWFLLLPIILLIASLASLDMKDKDSILISFGQIMLEYV</sequence>
<evidence type="ECO:0000256" key="1">
    <source>
        <dbReference type="SAM" id="Phobius"/>
    </source>
</evidence>
<keyword evidence="4" id="KW-1185">Reference proteome</keyword>